<evidence type="ECO:0000313" key="4">
    <source>
        <dbReference type="Proteomes" id="UP000277580"/>
    </source>
</evidence>
<keyword evidence="2" id="KW-0472">Membrane</keyword>
<evidence type="ECO:0000313" key="3">
    <source>
        <dbReference type="EMBL" id="RPB11516.1"/>
    </source>
</evidence>
<reference evidence="3 4" key="1">
    <citation type="journal article" date="2018" name="Nat. Ecol. Evol.">
        <title>Pezizomycetes genomes reveal the molecular basis of ectomycorrhizal truffle lifestyle.</title>
        <authorList>
            <person name="Murat C."/>
            <person name="Payen T."/>
            <person name="Noel B."/>
            <person name="Kuo A."/>
            <person name="Morin E."/>
            <person name="Chen J."/>
            <person name="Kohler A."/>
            <person name="Krizsan K."/>
            <person name="Balestrini R."/>
            <person name="Da Silva C."/>
            <person name="Montanini B."/>
            <person name="Hainaut M."/>
            <person name="Levati E."/>
            <person name="Barry K.W."/>
            <person name="Belfiori B."/>
            <person name="Cichocki N."/>
            <person name="Clum A."/>
            <person name="Dockter R.B."/>
            <person name="Fauchery L."/>
            <person name="Guy J."/>
            <person name="Iotti M."/>
            <person name="Le Tacon F."/>
            <person name="Lindquist E.A."/>
            <person name="Lipzen A."/>
            <person name="Malagnac F."/>
            <person name="Mello A."/>
            <person name="Molinier V."/>
            <person name="Miyauchi S."/>
            <person name="Poulain J."/>
            <person name="Riccioni C."/>
            <person name="Rubini A."/>
            <person name="Sitrit Y."/>
            <person name="Splivallo R."/>
            <person name="Traeger S."/>
            <person name="Wang M."/>
            <person name="Zifcakova L."/>
            <person name="Wipf D."/>
            <person name="Zambonelli A."/>
            <person name="Paolocci F."/>
            <person name="Nowrousian M."/>
            <person name="Ottonello S."/>
            <person name="Baldrian P."/>
            <person name="Spatafora J.W."/>
            <person name="Henrissat B."/>
            <person name="Nagy L.G."/>
            <person name="Aury J.M."/>
            <person name="Wincker P."/>
            <person name="Grigoriev I.V."/>
            <person name="Bonfante P."/>
            <person name="Martin F.M."/>
        </authorList>
    </citation>
    <scope>NUCLEOTIDE SEQUENCE [LARGE SCALE GENOMIC DNA]</scope>
    <source>
        <strain evidence="3 4">CCBAS932</strain>
    </source>
</reference>
<keyword evidence="4" id="KW-1185">Reference proteome</keyword>
<keyword evidence="2" id="KW-1133">Transmembrane helix</keyword>
<proteinExistence type="predicted"/>
<feature type="region of interest" description="Disordered" evidence="1">
    <location>
        <begin position="323"/>
        <end position="343"/>
    </location>
</feature>
<feature type="transmembrane region" description="Helical" evidence="2">
    <location>
        <begin position="57"/>
        <end position="80"/>
    </location>
</feature>
<keyword evidence="2" id="KW-0812">Transmembrane</keyword>
<dbReference type="EMBL" id="ML119135">
    <property type="protein sequence ID" value="RPB11516.1"/>
    <property type="molecule type" value="Genomic_DNA"/>
</dbReference>
<feature type="transmembrane region" description="Helical" evidence="2">
    <location>
        <begin position="109"/>
        <end position="129"/>
    </location>
</feature>
<accession>A0A3N4KLS0</accession>
<dbReference type="InParanoid" id="A0A3N4KLS0"/>
<evidence type="ECO:0000256" key="2">
    <source>
        <dbReference type="SAM" id="Phobius"/>
    </source>
</evidence>
<sequence>MGLLSTPILRAFWIIVLITFSLVLLVYHKSYISDTIHHTIHRNSTIRKTAFTLRARFLMLWVGAVVMIPINFLFVTNIYLRPLLGVWKYKTYAWTKQPHGKTYYELLKALIYMVWLFPILVLLVPPFFVTSAAWKKEYKDACKGMAIMAALDSPTERAINDIHFTNHATNSAFVMAMGPVPVVGSMDPNGTYNFSIIADSKRAGSSNPSSWMHIEYDLGHKRYRVLSNSNTIVQEGEYQLGEHFGIPKMGLQCNLSSFEASCGFDPTVSVVDAEGKVMVKTVQFTICGELQACVDERLGDMAAVPVGLLVLQRAARGPASCCSSKHWKPGTEGRESGITQEDV</sequence>
<name>A0A3N4KLS0_9PEZI</name>
<gene>
    <name evidence="3" type="ORF">P167DRAFT_216471</name>
</gene>
<feature type="transmembrane region" description="Helical" evidence="2">
    <location>
        <begin position="6"/>
        <end position="27"/>
    </location>
</feature>
<protein>
    <submittedName>
        <fullName evidence="3">Uncharacterized protein</fullName>
    </submittedName>
</protein>
<dbReference type="OrthoDB" id="10495414at2759"/>
<organism evidence="3 4">
    <name type="scientific">Morchella conica CCBAS932</name>
    <dbReference type="NCBI Taxonomy" id="1392247"/>
    <lineage>
        <taxon>Eukaryota</taxon>
        <taxon>Fungi</taxon>
        <taxon>Dikarya</taxon>
        <taxon>Ascomycota</taxon>
        <taxon>Pezizomycotina</taxon>
        <taxon>Pezizomycetes</taxon>
        <taxon>Pezizales</taxon>
        <taxon>Morchellaceae</taxon>
        <taxon>Morchella</taxon>
    </lineage>
</organism>
<evidence type="ECO:0000256" key="1">
    <source>
        <dbReference type="SAM" id="MobiDB-lite"/>
    </source>
</evidence>
<dbReference type="Proteomes" id="UP000277580">
    <property type="component" value="Unassembled WGS sequence"/>
</dbReference>
<dbReference type="AlphaFoldDB" id="A0A3N4KLS0"/>